<accession>A0A0B1S4H9</accession>
<keyword evidence="3 7" id="KW-0812">Transmembrane</keyword>
<feature type="transmembrane region" description="Helical" evidence="7">
    <location>
        <begin position="12"/>
        <end position="31"/>
    </location>
</feature>
<evidence type="ECO:0000256" key="4">
    <source>
        <dbReference type="ARBA" id="ARBA00022982"/>
    </source>
</evidence>
<evidence type="ECO:0000256" key="6">
    <source>
        <dbReference type="ARBA" id="ARBA00023136"/>
    </source>
</evidence>
<dbReference type="AlphaFoldDB" id="A0A0B1S4H9"/>
<evidence type="ECO:0000256" key="2">
    <source>
        <dbReference type="ARBA" id="ARBA00022448"/>
    </source>
</evidence>
<evidence type="ECO:0000313" key="9">
    <source>
        <dbReference type="EMBL" id="KHJ78110.1"/>
    </source>
</evidence>
<evidence type="ECO:0000256" key="1">
    <source>
        <dbReference type="ARBA" id="ARBA00004370"/>
    </source>
</evidence>
<evidence type="ECO:0000256" key="3">
    <source>
        <dbReference type="ARBA" id="ARBA00022692"/>
    </source>
</evidence>
<keyword evidence="4" id="KW-0249">Electron transport</keyword>
<dbReference type="Proteomes" id="UP000053660">
    <property type="component" value="Unassembled WGS sequence"/>
</dbReference>
<gene>
    <name evidence="9" type="ORF">OESDEN_22270</name>
</gene>
<evidence type="ECO:0000256" key="7">
    <source>
        <dbReference type="SAM" id="Phobius"/>
    </source>
</evidence>
<feature type="transmembrane region" description="Helical" evidence="7">
    <location>
        <begin position="51"/>
        <end position="73"/>
    </location>
</feature>
<dbReference type="InterPro" id="IPR006593">
    <property type="entry name" value="Cyt_b561/ferric_Rdtase_TM"/>
</dbReference>
<name>A0A0B1S4H9_OESDE</name>
<reference evidence="9 10" key="1">
    <citation type="submission" date="2014-03" db="EMBL/GenBank/DDBJ databases">
        <title>Draft genome of the hookworm Oesophagostomum dentatum.</title>
        <authorList>
            <person name="Mitreva M."/>
        </authorList>
    </citation>
    <scope>NUCLEOTIDE SEQUENCE [LARGE SCALE GENOMIC DNA]</scope>
    <source>
        <strain evidence="9 10">OD-Hann</strain>
    </source>
</reference>
<evidence type="ECO:0000313" key="10">
    <source>
        <dbReference type="Proteomes" id="UP000053660"/>
    </source>
</evidence>
<organism evidence="9 10">
    <name type="scientific">Oesophagostomum dentatum</name>
    <name type="common">Nodular worm</name>
    <dbReference type="NCBI Taxonomy" id="61180"/>
    <lineage>
        <taxon>Eukaryota</taxon>
        <taxon>Metazoa</taxon>
        <taxon>Ecdysozoa</taxon>
        <taxon>Nematoda</taxon>
        <taxon>Chromadorea</taxon>
        <taxon>Rhabditida</taxon>
        <taxon>Rhabditina</taxon>
        <taxon>Rhabditomorpha</taxon>
        <taxon>Strongyloidea</taxon>
        <taxon>Strongylidae</taxon>
        <taxon>Oesophagostomum</taxon>
    </lineage>
</organism>
<keyword evidence="10" id="KW-1185">Reference proteome</keyword>
<dbReference type="Gene3D" id="1.20.120.1770">
    <property type="match status" value="1"/>
</dbReference>
<keyword evidence="2" id="KW-0813">Transport</keyword>
<keyword evidence="6 7" id="KW-0472">Membrane</keyword>
<dbReference type="Pfam" id="PF03188">
    <property type="entry name" value="Cytochrom_B561"/>
    <property type="match status" value="1"/>
</dbReference>
<sequence>MGYGIKWPSKGNYGGVNFHGMFMATSLVYFQGEALLSYRFHRYEAKYLSKFLHTVFHLMVIAFFTVALAAIIVHKNLSVSLSQSFENPVICIKRSSSGLVIMDRIVWMLSPSYNELVVHV</sequence>
<keyword evidence="5 7" id="KW-1133">Transmembrane helix</keyword>
<dbReference type="OrthoDB" id="907479at2759"/>
<proteinExistence type="predicted"/>
<dbReference type="GO" id="GO:0016020">
    <property type="term" value="C:membrane"/>
    <property type="evidence" value="ECO:0007669"/>
    <property type="project" value="UniProtKB-SubCell"/>
</dbReference>
<protein>
    <recommendedName>
        <fullName evidence="8">Cytochrome b561 domain-containing protein</fullName>
    </recommendedName>
</protein>
<evidence type="ECO:0000256" key="5">
    <source>
        <dbReference type="ARBA" id="ARBA00022989"/>
    </source>
</evidence>
<comment type="subcellular location">
    <subcellularLocation>
        <location evidence="1">Membrane</location>
    </subcellularLocation>
</comment>
<evidence type="ECO:0000259" key="8">
    <source>
        <dbReference type="Pfam" id="PF03188"/>
    </source>
</evidence>
<dbReference type="EMBL" id="KN610099">
    <property type="protein sequence ID" value="KHJ78110.1"/>
    <property type="molecule type" value="Genomic_DNA"/>
</dbReference>
<feature type="domain" description="Cytochrome b561" evidence="8">
    <location>
        <begin position="19"/>
        <end position="78"/>
    </location>
</feature>